<feature type="domain" description="Erythromycin biosynthesis protein CIII-like C-terminal" evidence="2">
    <location>
        <begin position="299"/>
        <end position="394"/>
    </location>
</feature>
<name>A0A0P6XL10_9CHLR</name>
<feature type="domain" description="Glycosyltransferase family 28 N-terminal" evidence="1">
    <location>
        <begin position="3"/>
        <end position="134"/>
    </location>
</feature>
<dbReference type="CDD" id="cd03784">
    <property type="entry name" value="GT1_Gtf-like"/>
    <property type="match status" value="1"/>
</dbReference>
<dbReference type="Gene3D" id="3.40.50.2000">
    <property type="entry name" value="Glycogen Phosphorylase B"/>
    <property type="match status" value="2"/>
</dbReference>
<dbReference type="OrthoDB" id="9805366at2"/>
<dbReference type="Pfam" id="PF03033">
    <property type="entry name" value="Glyco_transf_28"/>
    <property type="match status" value="1"/>
</dbReference>
<accession>A0A0P6XL10</accession>
<dbReference type="RefSeq" id="WP_075062806.1">
    <property type="nucleotide sequence ID" value="NZ_LGCL01000024.1"/>
</dbReference>
<dbReference type="GO" id="GO:0008194">
    <property type="term" value="F:UDP-glycosyltransferase activity"/>
    <property type="evidence" value="ECO:0007669"/>
    <property type="project" value="InterPro"/>
</dbReference>
<dbReference type="PANTHER" id="PTHR48050">
    <property type="entry name" value="STEROL 3-BETA-GLUCOSYLTRANSFERASE"/>
    <property type="match status" value="1"/>
</dbReference>
<sequence length="421" mass="45452">MKITIFAAGSQGDIQPCVALGKGLQRAGYQVSLAAPEDFAEFVQRHALEFRPLRGDVQKIMASDTGREFMQTGGQNPLTSIRTMRVLLAPVIREMTADAYTACQDADGLICLGVVSAFGKSIAEALQIPMLNIEPTPLLPSRSFPAPSWPIQRNLGGLHNTLSGRAMLQVVWYWYQPFVNDLRRRLGLPPFSGSRFYRALRDTPLIGAYSPGIIPQPPDWPEHAHVSGYLFLDSLADWQPPAGLTEFLEAGEPPVYIGFGSMSGQSPEVLAELVINALAQSGQRGVLLTGWGGLRPEMLADNIFVLNSAPHNWLFPRMAAVVHHGGAGTTAEGLRAGVPSIIVPFILDQPFWGARVQSMGLGPAPIPQKNLTAESLAAAITSAVTDTAMRERARLTGEAIRAEDGVGSAVKLVQRYFGDPH</sequence>
<evidence type="ECO:0000259" key="1">
    <source>
        <dbReference type="Pfam" id="PF03033"/>
    </source>
</evidence>
<dbReference type="AlphaFoldDB" id="A0A0P6XL10"/>
<dbReference type="FunFam" id="3.40.50.2000:FF:000009">
    <property type="entry name" value="Sterol 3-beta-glucosyltransferase UGT80A2"/>
    <property type="match status" value="1"/>
</dbReference>
<organism evidence="3 4">
    <name type="scientific">Ornatilinea apprima</name>
    <dbReference type="NCBI Taxonomy" id="1134406"/>
    <lineage>
        <taxon>Bacteria</taxon>
        <taxon>Bacillati</taxon>
        <taxon>Chloroflexota</taxon>
        <taxon>Anaerolineae</taxon>
        <taxon>Anaerolineales</taxon>
        <taxon>Anaerolineaceae</taxon>
        <taxon>Ornatilinea</taxon>
    </lineage>
</organism>
<proteinExistence type="predicted"/>
<dbReference type="GO" id="GO:0033072">
    <property type="term" value="P:vancomycin biosynthetic process"/>
    <property type="evidence" value="ECO:0007669"/>
    <property type="project" value="UniProtKB-ARBA"/>
</dbReference>
<dbReference type="Proteomes" id="UP000050417">
    <property type="component" value="Unassembled WGS sequence"/>
</dbReference>
<reference evidence="3 4" key="1">
    <citation type="submission" date="2015-07" db="EMBL/GenBank/DDBJ databases">
        <title>Genome sequence of Ornatilinea apprima DSM 23815.</title>
        <authorList>
            <person name="Hemp J."/>
            <person name="Ward L.M."/>
            <person name="Pace L.A."/>
            <person name="Fischer W.W."/>
        </authorList>
    </citation>
    <scope>NUCLEOTIDE SEQUENCE [LARGE SCALE GENOMIC DNA]</scope>
    <source>
        <strain evidence="3 4">P3M-1</strain>
    </source>
</reference>
<keyword evidence="4" id="KW-1185">Reference proteome</keyword>
<dbReference type="GO" id="GO:0005975">
    <property type="term" value="P:carbohydrate metabolic process"/>
    <property type="evidence" value="ECO:0007669"/>
    <property type="project" value="InterPro"/>
</dbReference>
<gene>
    <name evidence="3" type="ORF">ADN00_09715</name>
</gene>
<dbReference type="InterPro" id="IPR050426">
    <property type="entry name" value="Glycosyltransferase_28"/>
</dbReference>
<dbReference type="Pfam" id="PF06722">
    <property type="entry name" value="EryCIII-like_C"/>
    <property type="match status" value="1"/>
</dbReference>
<evidence type="ECO:0000313" key="4">
    <source>
        <dbReference type="Proteomes" id="UP000050417"/>
    </source>
</evidence>
<evidence type="ECO:0000259" key="2">
    <source>
        <dbReference type="Pfam" id="PF06722"/>
    </source>
</evidence>
<dbReference type="PANTHER" id="PTHR48050:SF13">
    <property type="entry name" value="STEROL 3-BETA-GLUCOSYLTRANSFERASE UGT80A2"/>
    <property type="match status" value="1"/>
</dbReference>
<dbReference type="InterPro" id="IPR004276">
    <property type="entry name" value="GlycoTrans_28_N"/>
</dbReference>
<dbReference type="EMBL" id="LGCL01000024">
    <property type="protein sequence ID" value="KPL76870.1"/>
    <property type="molecule type" value="Genomic_DNA"/>
</dbReference>
<dbReference type="InterPro" id="IPR002213">
    <property type="entry name" value="UDP_glucos_trans"/>
</dbReference>
<protein>
    <submittedName>
        <fullName evidence="3">Uncharacterized protein</fullName>
    </submittedName>
</protein>
<evidence type="ECO:0000313" key="3">
    <source>
        <dbReference type="EMBL" id="KPL76870.1"/>
    </source>
</evidence>
<dbReference type="SUPFAM" id="SSF53756">
    <property type="entry name" value="UDP-Glycosyltransferase/glycogen phosphorylase"/>
    <property type="match status" value="1"/>
</dbReference>
<comment type="caution">
    <text evidence="3">The sequence shown here is derived from an EMBL/GenBank/DDBJ whole genome shotgun (WGS) entry which is preliminary data.</text>
</comment>
<dbReference type="InterPro" id="IPR010610">
    <property type="entry name" value="EryCIII-like_C"/>
</dbReference>
<dbReference type="STRING" id="1134406.ADN00_09715"/>
<dbReference type="GO" id="GO:0016758">
    <property type="term" value="F:hexosyltransferase activity"/>
    <property type="evidence" value="ECO:0007669"/>
    <property type="project" value="InterPro"/>
</dbReference>